<dbReference type="GeneID" id="97420740"/>
<dbReference type="EMBL" id="JAVDWN010000001">
    <property type="protein sequence ID" value="MDR7162642.1"/>
    <property type="molecule type" value="Genomic_DNA"/>
</dbReference>
<keyword evidence="1" id="KW-0472">Membrane</keyword>
<sequence length="193" mass="19453">MNNQRLIRRMVRRETHSSRAAASVLAATVLLALCLWLALEAVLMMAGVPALLASPGETGRWLAGLPAATIPGWLAAAGAGIALLGVLLMAAGMAPGRRPRRALASGRCAVVVDDDVIASAVSRTVQLSSGVAPGQVTTTVAGRSARVQVRPTSGLALDAGALTAAASSELARYGLATRITPAVRVASSGAVGQ</sequence>
<protein>
    <recommendedName>
        <fullName evidence="4">DNA/RNA endonuclease G</fullName>
    </recommendedName>
</protein>
<evidence type="ECO:0000256" key="1">
    <source>
        <dbReference type="SAM" id="Phobius"/>
    </source>
</evidence>
<evidence type="ECO:0000313" key="3">
    <source>
        <dbReference type="Proteomes" id="UP001262032"/>
    </source>
</evidence>
<accession>A0AAW8N608</accession>
<name>A0AAW8N608_PSEOX</name>
<feature type="transmembrane region" description="Helical" evidence="1">
    <location>
        <begin position="69"/>
        <end position="91"/>
    </location>
</feature>
<organism evidence="2 3">
    <name type="scientific">Pseudarthrobacter oxydans</name>
    <name type="common">Arthrobacter oxydans</name>
    <dbReference type="NCBI Taxonomy" id="1671"/>
    <lineage>
        <taxon>Bacteria</taxon>
        <taxon>Bacillati</taxon>
        <taxon>Actinomycetota</taxon>
        <taxon>Actinomycetes</taxon>
        <taxon>Micrococcales</taxon>
        <taxon>Micrococcaceae</taxon>
        <taxon>Pseudarthrobacter</taxon>
    </lineage>
</organism>
<dbReference type="RefSeq" id="WP_310108559.1">
    <property type="nucleotide sequence ID" value="NZ_JAVDTN010000001.1"/>
</dbReference>
<comment type="caution">
    <text evidence="2">The sequence shown here is derived from an EMBL/GenBank/DDBJ whole genome shotgun (WGS) entry which is preliminary data.</text>
</comment>
<dbReference type="Proteomes" id="UP001262032">
    <property type="component" value="Unassembled WGS sequence"/>
</dbReference>
<gene>
    <name evidence="2" type="ORF">J2X12_000643</name>
</gene>
<dbReference type="AlphaFoldDB" id="A0AAW8N608"/>
<proteinExistence type="predicted"/>
<evidence type="ECO:0000313" key="2">
    <source>
        <dbReference type="EMBL" id="MDR7162642.1"/>
    </source>
</evidence>
<keyword evidence="1" id="KW-1133">Transmembrane helix</keyword>
<keyword evidence="1" id="KW-0812">Transmembrane</keyword>
<reference evidence="2" key="1">
    <citation type="submission" date="2023-07" db="EMBL/GenBank/DDBJ databases">
        <title>Sorghum-associated microbial communities from plants grown in Nebraska, USA.</title>
        <authorList>
            <person name="Schachtman D."/>
        </authorList>
    </citation>
    <scope>NUCLEOTIDE SEQUENCE</scope>
    <source>
        <strain evidence="2">BE261</strain>
    </source>
</reference>
<evidence type="ECO:0008006" key="4">
    <source>
        <dbReference type="Google" id="ProtNLM"/>
    </source>
</evidence>